<gene>
    <name evidence="1" type="ORF">GCM10007926_31290</name>
</gene>
<comment type="caution">
    <text evidence="1">The sequence shown here is derived from an EMBL/GenBank/DDBJ whole genome shotgun (WGS) entry which is preliminary data.</text>
</comment>
<evidence type="ECO:0000313" key="2">
    <source>
        <dbReference type="Proteomes" id="UP001157117"/>
    </source>
</evidence>
<organism evidence="1 2">
    <name type="scientific">Sphingomonas psychrolutea</name>
    <dbReference type="NCBI Taxonomy" id="1259676"/>
    <lineage>
        <taxon>Bacteria</taxon>
        <taxon>Pseudomonadati</taxon>
        <taxon>Pseudomonadota</taxon>
        <taxon>Alphaproteobacteria</taxon>
        <taxon>Sphingomonadales</taxon>
        <taxon>Sphingomonadaceae</taxon>
        <taxon>Sphingomonas</taxon>
    </lineage>
</organism>
<keyword evidence="2" id="KW-1185">Reference proteome</keyword>
<accession>A0ABQ6EEV3</accession>
<reference evidence="2" key="1">
    <citation type="journal article" date="2019" name="Int. J. Syst. Evol. Microbiol.">
        <title>The Global Catalogue of Microorganisms (GCM) 10K type strain sequencing project: providing services to taxonomists for standard genome sequencing and annotation.</title>
        <authorList>
            <consortium name="The Broad Institute Genomics Platform"/>
            <consortium name="The Broad Institute Genome Sequencing Center for Infectious Disease"/>
            <person name="Wu L."/>
            <person name="Ma J."/>
        </authorList>
    </citation>
    <scope>NUCLEOTIDE SEQUENCE [LARGE SCALE GENOMIC DNA]</scope>
    <source>
        <strain evidence="2">NBRC 109639</strain>
    </source>
</reference>
<dbReference type="Proteomes" id="UP001157117">
    <property type="component" value="Unassembled WGS sequence"/>
</dbReference>
<protein>
    <submittedName>
        <fullName evidence="1">Uncharacterized protein</fullName>
    </submittedName>
</protein>
<sequence>MESGQMRTLDKTLCRHAFDDAVVAIARLAAFSTSRSLKAIGHGEYYTISADLCKKDLLIAAISVRKLSEITSTSSTLKNNSVRFLENKTQQKLASSISVWDLIGNIIHGVELEIIKNIGMFMFASTDPLRAMNSTDEIDAAVIIKSDKFDRRAFKLNDLISHVNTYIEEANDEMAKHRIFLGSGYE</sequence>
<evidence type="ECO:0000313" key="1">
    <source>
        <dbReference type="EMBL" id="GLT06194.1"/>
    </source>
</evidence>
<dbReference type="EMBL" id="BSPT01000038">
    <property type="protein sequence ID" value="GLT06194.1"/>
    <property type="molecule type" value="Genomic_DNA"/>
</dbReference>
<name>A0ABQ6EEV3_9SPHN</name>
<proteinExistence type="predicted"/>